<evidence type="ECO:0000256" key="1">
    <source>
        <dbReference type="SAM" id="MobiDB-lite"/>
    </source>
</evidence>
<feature type="region of interest" description="Disordered" evidence="1">
    <location>
        <begin position="1"/>
        <end position="59"/>
    </location>
</feature>
<dbReference type="Proteomes" id="UP000297452">
    <property type="component" value="Unassembled WGS sequence"/>
</dbReference>
<evidence type="ECO:0000313" key="3">
    <source>
        <dbReference type="Proteomes" id="UP000297452"/>
    </source>
</evidence>
<sequence length="124" mass="14685">MNVIAYKKGPPASTTKNRSTNAMSHHQRRKHHSSRRRESERREARDRWSHADPNHPVELGEIRREQCHTPRRRENHVNDGVRGKLPSKAVERNFLRKSSANDQRHLIPQNVQMIETQEWLGNFQ</sequence>
<accession>A0A4Z1HDH2</accession>
<name>A0A4Z1HDH2_9HELO</name>
<organism evidence="2 3">
    <name type="scientific">Botryotinia narcissicola</name>
    <dbReference type="NCBI Taxonomy" id="278944"/>
    <lineage>
        <taxon>Eukaryota</taxon>
        <taxon>Fungi</taxon>
        <taxon>Dikarya</taxon>
        <taxon>Ascomycota</taxon>
        <taxon>Pezizomycotina</taxon>
        <taxon>Leotiomycetes</taxon>
        <taxon>Helotiales</taxon>
        <taxon>Sclerotiniaceae</taxon>
        <taxon>Botryotinia</taxon>
    </lineage>
</organism>
<gene>
    <name evidence="2" type="ORF">BOTNAR_0546g00010</name>
</gene>
<reference evidence="2 3" key="1">
    <citation type="submission" date="2017-12" db="EMBL/GenBank/DDBJ databases">
        <title>Comparative genomics of Botrytis spp.</title>
        <authorList>
            <person name="Valero-Jimenez C.A."/>
            <person name="Tapia P."/>
            <person name="Veloso J."/>
            <person name="Silva-Moreno E."/>
            <person name="Staats M."/>
            <person name="Valdes J.H."/>
            <person name="Van Kan J.A.L."/>
        </authorList>
    </citation>
    <scope>NUCLEOTIDE SEQUENCE [LARGE SCALE GENOMIC DNA]</scope>
    <source>
        <strain evidence="2 3">MUCL2120</strain>
    </source>
</reference>
<dbReference type="AlphaFoldDB" id="A0A4Z1HDH2"/>
<dbReference type="OrthoDB" id="10448491at2759"/>
<feature type="compositionally biased region" description="Basic residues" evidence="1">
    <location>
        <begin position="25"/>
        <end position="35"/>
    </location>
</feature>
<protein>
    <submittedName>
        <fullName evidence="2">Uncharacterized protein</fullName>
    </submittedName>
</protein>
<proteinExistence type="predicted"/>
<feature type="compositionally biased region" description="Basic and acidic residues" evidence="1">
    <location>
        <begin position="36"/>
        <end position="59"/>
    </location>
</feature>
<dbReference type="EMBL" id="PQXJ01000546">
    <property type="protein sequence ID" value="TGO47074.1"/>
    <property type="molecule type" value="Genomic_DNA"/>
</dbReference>
<keyword evidence="3" id="KW-1185">Reference proteome</keyword>
<feature type="compositionally biased region" description="Polar residues" evidence="1">
    <location>
        <begin position="12"/>
        <end position="23"/>
    </location>
</feature>
<evidence type="ECO:0000313" key="2">
    <source>
        <dbReference type="EMBL" id="TGO47074.1"/>
    </source>
</evidence>
<comment type="caution">
    <text evidence="2">The sequence shown here is derived from an EMBL/GenBank/DDBJ whole genome shotgun (WGS) entry which is preliminary data.</text>
</comment>